<accession>A0A8S2IA50</accession>
<comment type="subcellular location">
    <subcellularLocation>
        <location evidence="1">Nucleus</location>
    </subcellularLocation>
</comment>
<comment type="caution">
    <text evidence="8">The sequence shown here is derived from an EMBL/GenBank/DDBJ whole genome shotgun (WGS) entry which is preliminary data.</text>
</comment>
<dbReference type="InterPro" id="IPR008906">
    <property type="entry name" value="HATC_C_dom"/>
</dbReference>
<dbReference type="PANTHER" id="PTHR46481:SF10">
    <property type="entry name" value="ZINC FINGER BED DOMAIN-CONTAINING PROTEIN 39"/>
    <property type="match status" value="1"/>
</dbReference>
<evidence type="ECO:0000313" key="9">
    <source>
        <dbReference type="Proteomes" id="UP000682733"/>
    </source>
</evidence>
<keyword evidence="5" id="KW-0539">Nucleus</keyword>
<keyword evidence="2" id="KW-0479">Metal-binding</keyword>
<evidence type="ECO:0000256" key="3">
    <source>
        <dbReference type="ARBA" id="ARBA00022771"/>
    </source>
</evidence>
<reference evidence="8" key="1">
    <citation type="submission" date="2021-02" db="EMBL/GenBank/DDBJ databases">
        <authorList>
            <person name="Nowell W R."/>
        </authorList>
    </citation>
    <scope>NUCLEOTIDE SEQUENCE</scope>
</reference>
<proteinExistence type="predicted"/>
<dbReference type="GO" id="GO:0005634">
    <property type="term" value="C:nucleus"/>
    <property type="evidence" value="ECO:0007669"/>
    <property type="project" value="UniProtKB-SubCell"/>
</dbReference>
<keyword evidence="4" id="KW-0862">Zinc</keyword>
<feature type="domain" description="HAT C-terminal dimerisation" evidence="6">
    <location>
        <begin position="432"/>
        <end position="511"/>
    </location>
</feature>
<dbReference type="EMBL" id="CAJOBA010005044">
    <property type="protein sequence ID" value="CAF3731352.1"/>
    <property type="molecule type" value="Genomic_DNA"/>
</dbReference>
<dbReference type="InterPro" id="IPR052035">
    <property type="entry name" value="ZnF_BED_domain_contain"/>
</dbReference>
<organism evidence="8 9">
    <name type="scientific">Didymodactylos carnosus</name>
    <dbReference type="NCBI Taxonomy" id="1234261"/>
    <lineage>
        <taxon>Eukaryota</taxon>
        <taxon>Metazoa</taxon>
        <taxon>Spiralia</taxon>
        <taxon>Gnathifera</taxon>
        <taxon>Rotifera</taxon>
        <taxon>Eurotatoria</taxon>
        <taxon>Bdelloidea</taxon>
        <taxon>Philodinida</taxon>
        <taxon>Philodinidae</taxon>
        <taxon>Didymodactylos</taxon>
    </lineage>
</organism>
<dbReference type="Proteomes" id="UP000677228">
    <property type="component" value="Unassembled WGS sequence"/>
</dbReference>
<dbReference type="PANTHER" id="PTHR46481">
    <property type="entry name" value="ZINC FINGER BED DOMAIN-CONTAINING PROTEIN 4"/>
    <property type="match status" value="1"/>
</dbReference>
<protein>
    <recommendedName>
        <fullName evidence="6">HAT C-terminal dimerisation domain-containing protein</fullName>
    </recommendedName>
</protein>
<gene>
    <name evidence="7" type="ORF">OVA965_LOCUS12505</name>
    <name evidence="8" type="ORF">TMI583_LOCUS12509</name>
</gene>
<dbReference type="SUPFAM" id="SSF53098">
    <property type="entry name" value="Ribonuclease H-like"/>
    <property type="match status" value="1"/>
</dbReference>
<evidence type="ECO:0000256" key="4">
    <source>
        <dbReference type="ARBA" id="ARBA00022833"/>
    </source>
</evidence>
<dbReference type="InterPro" id="IPR012337">
    <property type="entry name" value="RNaseH-like_sf"/>
</dbReference>
<evidence type="ECO:0000313" key="8">
    <source>
        <dbReference type="EMBL" id="CAF3731352.1"/>
    </source>
</evidence>
<evidence type="ECO:0000313" key="7">
    <source>
        <dbReference type="EMBL" id="CAF0958396.1"/>
    </source>
</evidence>
<evidence type="ECO:0000256" key="2">
    <source>
        <dbReference type="ARBA" id="ARBA00022723"/>
    </source>
</evidence>
<name>A0A8S2IA50_9BILA</name>
<evidence type="ECO:0000256" key="1">
    <source>
        <dbReference type="ARBA" id="ARBA00004123"/>
    </source>
</evidence>
<evidence type="ECO:0000256" key="5">
    <source>
        <dbReference type="ARBA" id="ARBA00023242"/>
    </source>
</evidence>
<keyword evidence="3" id="KW-0863">Zinc-finger</keyword>
<dbReference type="AlphaFoldDB" id="A0A8S2IA50"/>
<dbReference type="EMBL" id="CAJNOK010005039">
    <property type="protein sequence ID" value="CAF0958396.1"/>
    <property type="molecule type" value="Genomic_DNA"/>
</dbReference>
<dbReference type="Proteomes" id="UP000682733">
    <property type="component" value="Unassembled WGS sequence"/>
</dbReference>
<sequence>MLFHLSQHHLPEYTIVRNNSKKRARTQAGTLPLSHERSIHLTNVICEFIIRDLEPISFVESSKTLKKLLKEIEPSYVIPTRNYFRDNVMKKKCVEVGTELRRDTRSGMDCNFIGDHNADNIRERIHDTLIRWSVLACVVCVVTDNTNVMVKVGRDLKLGWVGCFSHLLQTVVKTGSDVPDIKVQLTNVEKTASHIRRSYKAKDDLQHAQNQLGLTPRDLVQDVETRWNSGFYMIQRFVEEEQPLLLCFINPDFLRRFKDTRIVTGIDFCTLKLLLKILEPLEEMTRDISSATTSTMSLILVFLTVVLNSLEPDLTRIDDMRIAMNSQLNKWFKESFLNKFYLLSTILDARFKHFTFVQPSSFQANGVAAKTLVDWNSNGALVLAEKFLHNEYLIMSTPAPGTTRASSPLPSPPPTSLLSRIVTKQHSVISNEYTSYLSEPEIRDNECALVWWRKNQSRCPTIAKIARKFLCIPATSTPAERVFSLSGFITNERRSRLSPDCANDIIFLNRNSHFRE</sequence>
<dbReference type="GO" id="GO:0008270">
    <property type="term" value="F:zinc ion binding"/>
    <property type="evidence" value="ECO:0007669"/>
    <property type="project" value="UniProtKB-KW"/>
</dbReference>
<dbReference type="GO" id="GO:0046983">
    <property type="term" value="F:protein dimerization activity"/>
    <property type="evidence" value="ECO:0007669"/>
    <property type="project" value="InterPro"/>
</dbReference>
<dbReference type="Pfam" id="PF05699">
    <property type="entry name" value="Dimer_Tnp_hAT"/>
    <property type="match status" value="1"/>
</dbReference>
<evidence type="ECO:0000259" key="6">
    <source>
        <dbReference type="Pfam" id="PF05699"/>
    </source>
</evidence>